<keyword evidence="13 20" id="KW-0175">Coiled coil</keyword>
<dbReference type="GO" id="GO:0008569">
    <property type="term" value="F:minus-end-directed microtubule motor activity"/>
    <property type="evidence" value="ECO:0007669"/>
    <property type="project" value="InterPro"/>
</dbReference>
<comment type="pathway">
    <text evidence="3">Porphyrin-containing compound metabolism; chlorophyll biosynthesis.</text>
</comment>
<evidence type="ECO:0000259" key="22">
    <source>
        <dbReference type="SMART" id="SM00382"/>
    </source>
</evidence>
<keyword evidence="18" id="KW-0966">Cell projection</keyword>
<evidence type="ECO:0000256" key="3">
    <source>
        <dbReference type="ARBA" id="ARBA00005173"/>
    </source>
</evidence>
<dbReference type="InterPro" id="IPR026983">
    <property type="entry name" value="DHC"/>
</dbReference>
<keyword evidence="6" id="KW-1003">Cell membrane</keyword>
<dbReference type="Pfam" id="PF21264">
    <property type="entry name" value="DYNC2H1_AAA_dom"/>
    <property type="match status" value="1"/>
</dbReference>
<dbReference type="InterPro" id="IPR041228">
    <property type="entry name" value="Dynein_C"/>
</dbReference>
<dbReference type="InterPro" id="IPR042219">
    <property type="entry name" value="AAA_lid_11_sf"/>
</dbReference>
<dbReference type="FunFam" id="3.40.50.300:FF:000598">
    <property type="entry name" value="Dynein cytoplasmic 2 heavy chain 1"/>
    <property type="match status" value="1"/>
</dbReference>
<keyword evidence="7" id="KW-0963">Cytoplasm</keyword>
<organism evidence="23 24">
    <name type="scientific">Symbiodinium microadriaticum</name>
    <name type="common">Dinoflagellate</name>
    <name type="synonym">Zooxanthella microadriatica</name>
    <dbReference type="NCBI Taxonomy" id="2951"/>
    <lineage>
        <taxon>Eukaryota</taxon>
        <taxon>Sar</taxon>
        <taxon>Alveolata</taxon>
        <taxon>Dinophyceae</taxon>
        <taxon>Suessiales</taxon>
        <taxon>Symbiodiniaceae</taxon>
        <taxon>Symbiodinium</taxon>
    </lineage>
</organism>
<dbReference type="GO" id="GO:0008104">
    <property type="term" value="P:intracellular protein localization"/>
    <property type="evidence" value="ECO:0007669"/>
    <property type="project" value="UniProtKB-ARBA"/>
</dbReference>
<dbReference type="GO" id="GO:0060170">
    <property type="term" value="C:ciliary membrane"/>
    <property type="evidence" value="ECO:0007669"/>
    <property type="project" value="UniProtKB-SubCell"/>
</dbReference>
<dbReference type="EMBL" id="LSRX01001233">
    <property type="protein sequence ID" value="OLP81989.1"/>
    <property type="molecule type" value="Genomic_DNA"/>
</dbReference>
<name>A0A1Q9CGE6_SYMMI</name>
<keyword evidence="17" id="KW-0206">Cytoskeleton</keyword>
<evidence type="ECO:0000256" key="12">
    <source>
        <dbReference type="ARBA" id="ARBA00023017"/>
    </source>
</evidence>
<dbReference type="GO" id="GO:0005524">
    <property type="term" value="F:ATP binding"/>
    <property type="evidence" value="ECO:0007669"/>
    <property type="project" value="UniProtKB-KW"/>
</dbReference>
<dbReference type="Gene3D" id="1.20.58.1120">
    <property type="match status" value="1"/>
</dbReference>
<comment type="caution">
    <text evidence="23">The sequence shown here is derived from an EMBL/GenBank/DDBJ whole genome shotgun (WGS) entry which is preliminary data.</text>
</comment>
<sequence length="4896" mass="551173">MTDPRKEYIVQCIISVLNIPRNEFRSNTTSNTALEKFLDHPNEKILQAIENDSGDTSKRTVTFQLGFSSYAEGLPEMHFVKTSYEPLTEANISRLVMVSSLRMSAVRSLYYNVHEVYMPLLVETKEGTDGLEGRLTDSLVELDAGLKASLRRGLRSRNAGEFDDNDMSGIVTPVDEVHFWEELKNATGVGDAAVDRASKFSDALAPIASDLDDLTKKTFPQLLELVETLMDSLDSLWQCDVAPQYPAARMLHFLKVIAGALGRCVQSRLNSLNVWTSSFSQVSKHIREGHKVCERWNEVTVDLTDVQWRSSDNRWEGEAYKDPFLTNLAGRIQEVSQLRGQHDQILKLLSEDELKAMQIESCFEPFLKLSAFSYNDYTVPAWRTALAEYEARMAPVEAQVAERLRAELFTNTSNPAQTVRVFQRYQDLLERRNIRQSLTNERERLLTELDDFLGRVQAELETFDSSNLPAGRGLSLHARKMVWVEQLRSKADLAARPLTGFLKDLHSAGKVGNTYKKVRAELKEFRNRAYKDWCDEVESQLKDPEDPIALEMNSRVMDFDTAQQGALKITYSERLIELVKEARIFEQLGCNVPNKVKLAVQDGLKFYRFAVQLKQVCNFYNTLSAELLPSQKLMVLQPALAFEQLFNEKSGMKKVQWNKFDQLETFTRNVKDGAERLRAVNRRLRNGHTQVSQEVVQLANISLLRQRDQWKQKLAQIQKAIDATIGACGCQVPDAKPWKAHWDFQIFKIMEVQYRFGLESLNENLPEMKADLILAQKQLKLKPPLEELKSLYFKEIKSFISLPLQFKGLDGAPHVYKAMPDRNAEGIAVVFQKADGLFQRVQQLQNSFSPWLVVGLMPERVQELVEELTDPKDWDLNFRAIKAKRKEMDKIPDTVKIDCFTISTVVLKSVIEDQLERLSDALVIALRRKASDEAKSVMQFLEQALEKLNVRPDTVQELGKAQADAAILMEEQSTWKKQLDQAEEKNKLLKTVGTGIDMSEVQNKWEDFLIRLEAFEQLANDLREELRGKMDQRIAQMNSDIDKFASRWQSLKPKTADDCSIEEAKKNAQQMQEWQSEWQALREQMTVLQGDCADFGLPPPELQNITDVEEDLNRQQASWSLFEEFTTQYEELLLQTWLELRPRLFSLQDLAHNWLARLREVPRDPVTHMLSQQVQRLNAAHPALKAMTGEPFEKDHWKILFGLLKLPADTKLEALTFRVLAERLDIIVEKVDELKELTARAIGEVTIRDAVMEVSAWFEQAEFNFMDHAVRGGFVPLIKDWKDLMSEVSEKQNLCGSLKDSRFFGPFKDQVDKFEEKLTLLDELLLCMNKVQRKWVYLEPIFGRGSLPREKERFDKVNGQYRQIMKNVGAAKKVNYLCTVRGLKEQFVTLSDQLERCQKALNSFLEEKRSAFPRLYFIGDEDLLEILGQSSNPEVIQAHLKKLFAGIATVDFDPNITRIVAMNSSLKENVPLGNAVVVREGEDPLPVEEWLSNLSNEMFSTLAVQLQGCYAQSEMDMQQFEKYPSQLLCLSANIHFTHNIERYMSNGQLLQLKGDLQSQLTSMTSLSLDGALPQAKLKALILDLIHNISVLEDLLVHKVQKVSEWSWYRQLRYYLKQGAGPEQKPCSVRMLECEQSYSFEYQGNAPKLVHTPLTDKCYLTLMHGLHLGYGGNPYGPAGTGKTESVKALGSCLGRQVLVFNCDEGIDFQAMGRIFVGLVRCGAWGCFDEFNRLLEEQMSAISQSVQLIQAAIKNSHSTVHLLNRDVPVNHNAGIFITLNPATKGYGGRQKLPDNLKQLFRPVAMSVPDNELIAEVMMFAEGFMSAKVLAQKIVALFLLSRQLLSSQQHYDWGLRALKPILTLAGRLLQETKAEQAEPLREDEESVILLKAVRMNTLSKLTFADSKRFQDLCVDLFPGVNVKDIEYKELEAVIRETMREMRLAEIDSQIYKMLQFHEACQQRMGVGIVGPSGCGKSTIWKVLEAAYKKQGKKYVVHVMNPKSMHRIRLLGHMDHDTREWFDGVLTASARKVIKEPSTTHNWIVCDGDIDPEWIESLNSVLDDNKLLTMPNGERIQFGSNVNFVFETDHLRFASPATISRLTMIFLSEEDVDVKPLVTSWILKQPEEQQGQLESWFDELFYRALDWLYKGPREMAIETTRMGMVSNVLGHLSKAEGEAAVTVHDESPGISKQSFLLAICRGLGGNLSEDDRAALTREAFKWSNENIPDPSQPLHCQVVESLIVGYQVSAGTEISLEDVKRAAVLPPLVPTATVLRNMDLFSTWLAQEQPFLVSGPEGAGKNLLIRHAIHRLQNESDAALNVAVLNCNAQTSSKDVLQKLRQFCAISTGTTGRIYRPREGRRLVLYLKDINLPTPDKYDTSEIIMFLQQAVMHKGFYDDDLEFVLLEHIQIVASIAPASTLGRHRLATRFTANVRVCSISYPSSEELVEVYTHFLRATFTSPDWQNVADRSHGLCEKLAEAMVDIYASMKAKFTMDDHEHYLFNPRDLTQWVLQLLRYEVMSVESLVEAWAYEATRIFRDRLVGDEAKSHFDALLRNALIQYVGVDVEVDKLMFTAMLTLNEEGVPSGDMKKVSPEDYTKMVKDGLKSYQREVKDLEIELVPEVLEQLSWMDRALAAPVANDLLVVGRSGGGKRSVISLLAHMHRLAVFSPAPARRYGDKEWKRDLKAVMQMTGVEKQHTILFLEDHHLLKSEFLESINSLLSAGDVPGIWTPEELEPLLAPLKEEWAASQGRGGGARTPFEYFCNQVQQRLHIVLSMDPNHPHFLPYCAANPALFSCTTVLWLDEWSEQSKTIIAQRILGEMLSQKNLGSLLQDIHATQAKASPRHYITLLQTCHAMYSKKISTASGQSSHLQKGLSKLQEVSQTVERLQEDAIAKQKVLEEKKVLAAEALQRITAAMQQSADRRQEVERLEGQTQLEQEKNSADKASIEKELSEIQPILDAAKKAVGSIKPEHLNEIRALKMPPDPIHDVLNGVLRLMGNYDNSWASMKKFLAGTGAIQRIINFDPRQIDEKTRSDVEKLLREKSNSFDHATIYRVSVAAAPLAKWVVACVRYSTVLVKVAPMEKARDDAEESLRAAHNKLAIYKEELVQIDEDVQRLQEEFAARTREAEALRVDLERATSTLEKADHLMSKMSGEKDRWESQVAEIQRDAALLSTHTCLSAAYCTYLGHFSEDVRQQANFLWTESRGITTFDFLRMMSSESELLTWKAQGLSADRLSQENAVMINSGILVPFIVDPNSQALEWLKQTNPHAESVLQQDPKLVSQLELAVRFGKVLIIQEVDGIDNYLVPLLRRDMIRQGPRQAVQISDKMCDFDENFRLFLCTRNSSAIEMLPPNTACLVTRVNFTVTRAGLEGQLLGVTLQHEKPELEHRKSELLQKEEALKVELSGLEKTLLEQLADSSGNILENEPLIQSLEQTKAAAITISESLTESSRLQMDLDQQREVYRPLATLGSRIFILVKELSVIDHMYRFSLEAFMALFNKVLNLQLGSETTDDKLRQLGNQLKIVVLFYISRSLFKADRLTFGIHMVRGIMPEKFEANEWELFQGVYIPANQPPAPAPGWCPQDRAQALQTLRATFPKIDEHWQLNKDALWAPWVASDKCEETFDGSVYSRMSAFQRVLLIQAVRPDRLESALTQFACEALGVSSLSPPALSLNRLYKEETSNKLPVLFVTTPGADPSAELEEFAKMHAAESAPSMNFHQLAMGGGQNDDAIRLLRDAANVGDWVCLKNLHLVISWVPLLEKEFKSLQPHENFRCWLTTEAHAKFPTILLETSLKVTYEAPPGVKKNVLRTLESWNHHWFAQGNDLRSRVIFLCAHFHAIMQERRTYIPQGWTKFYEFSQSDLQSACETVSLLVKSGEAFKQSSPGALGIDWVTLIGVLEQAVYGSRVDNEFDSRLVREYLAMFFKSETLEGGRRKAGLVEIPPFDIPVSTNMGDFRARVEQLPDLDNPASFGMAPNADRSLQRINSAKAISLLRQLATSGGDAGDAAAAAVDIKVWKTQLAPLFTIWDNMNTGHLSKLRGVEIRAVRPDDPPSIAFILMDAAEASRLGEVVTAALSTLQRVVNGQALSTPDLQVQARALIRGEVPESWSVTWPSAPEDPSLYLQGLAKRIASLKGEWVRRLQSQTILSQPICLSDFLRPDVFLNALRQETARRLAISIDSLHLVSTFEPHLLSDESSPLPVTVQELILEGCAFDESKRMLIEGQRNSPLSFLVDYILRVAMAVLNAEAFSLGVAPLPLARLASKPERSRHEITDRGSASPLTATAAVLAAGIMVKRRVEPRAATAKRGPPRAAALQVRAAAVDDRVETAQADSMGRGMVIPMTRVEGLEEVKLALKLACIDPSLGGVGISGGHGTGKTTLARSLRGVLPKIEVVTNSICNCDPSKPSEWDRLTRERLERDDKGDVATKVIDCPFIELPLGCTEDRLVGSLDVQASMEAGRPIFEPGLLAKAHRGVLYIDDVNLLQDDLVSLLLTAVESGVNRVEREGLSVAHPCRPLVVATWNPEEGPLRPHLLDRLAVSLNTDIDTVYTDLDERVSAANAALDFAERPAQSLEESSADISAMQTQLLFAREFLNDARGTTTKASAPAENGLESQEDLGSPEPGVSLEVNGVLAARRSGHRPPILPGGSWHDRYFALVFGAKLASLTEEFSAQMGLKGEVDRVEGWDDEDDEQQSLGHRKSLQAANVLAAFVSYGGPGHWSPLFLAKKIVVDETASEGSRLRPLKRPEKPFGLGSDGVLEKEETLKTGQVVQAHAEDVVLVPKDVEEPEKGPPSILLKKMISSHRPWANKPMEKRSRDRDVNFTEDQVRESVKKQLAAAHAEASEAHSAQIAQYDQVVNGLLSKIADIGQEDHGSTPRFEELEKQEIPPRRRCV</sequence>
<keyword evidence="14" id="KW-0969">Cilium</keyword>
<comment type="subcellular location">
    <subcellularLocation>
        <location evidence="2">Cell projection</location>
        <location evidence="2">Cilium membrane</location>
        <topology evidence="2">Peripheral membrane protein</topology>
        <orientation evidence="2">Cytoplasmic side</orientation>
    </subcellularLocation>
    <subcellularLocation>
        <location evidence="1">Cytoplasm</location>
        <location evidence="1">Cytoskeleton</location>
    </subcellularLocation>
</comment>
<dbReference type="InterPro" id="IPR024743">
    <property type="entry name" value="Dynein_HC_stalk"/>
</dbReference>
<keyword evidence="12" id="KW-0243">Dynein</keyword>
<protein>
    <recommendedName>
        <fullName evidence="19">Cytoplasmic dynein 2 heavy chain 1</fullName>
    </recommendedName>
</protein>
<dbReference type="Gene3D" id="3.20.180.20">
    <property type="entry name" value="Dynein heavy chain, N-terminal domain 2"/>
    <property type="match status" value="1"/>
</dbReference>
<evidence type="ECO:0000256" key="14">
    <source>
        <dbReference type="ARBA" id="ARBA00023069"/>
    </source>
</evidence>
<evidence type="ECO:0000313" key="24">
    <source>
        <dbReference type="Proteomes" id="UP000186817"/>
    </source>
</evidence>
<dbReference type="InterPro" id="IPR013594">
    <property type="entry name" value="Dynein_heavy_tail"/>
</dbReference>
<dbReference type="FunFam" id="1.10.8.710:FF:000001">
    <property type="entry name" value="Dynein axonemal heavy chain 2"/>
    <property type="match status" value="1"/>
</dbReference>
<dbReference type="InterPro" id="IPR054354">
    <property type="entry name" value="DYNC2H1-like_lid"/>
</dbReference>
<dbReference type="InterPro" id="IPR042228">
    <property type="entry name" value="Dynein_linker_3"/>
</dbReference>
<evidence type="ECO:0000256" key="11">
    <source>
        <dbReference type="ARBA" id="ARBA00022840"/>
    </source>
</evidence>
<evidence type="ECO:0000256" key="6">
    <source>
        <dbReference type="ARBA" id="ARBA00022475"/>
    </source>
</evidence>
<keyword evidence="9" id="KW-0547">Nucleotide-binding</keyword>
<evidence type="ECO:0000256" key="15">
    <source>
        <dbReference type="ARBA" id="ARBA00023136"/>
    </source>
</evidence>
<dbReference type="GO" id="GO:0045505">
    <property type="term" value="F:dynein intermediate chain binding"/>
    <property type="evidence" value="ECO:0007669"/>
    <property type="project" value="InterPro"/>
</dbReference>
<keyword evidence="24" id="KW-1185">Reference proteome</keyword>
<keyword evidence="8" id="KW-0493">Microtubule</keyword>
<dbReference type="PANTHER" id="PTHR45703:SF22">
    <property type="entry name" value="DYNEIN CYTOPLASMIC 2 HEAVY CHAIN 1"/>
    <property type="match status" value="1"/>
</dbReference>
<dbReference type="GO" id="GO:0005874">
    <property type="term" value="C:microtubule"/>
    <property type="evidence" value="ECO:0007669"/>
    <property type="project" value="UniProtKB-KW"/>
</dbReference>
<dbReference type="OrthoDB" id="419419at2759"/>
<dbReference type="GO" id="GO:0030286">
    <property type="term" value="C:dynein complex"/>
    <property type="evidence" value="ECO:0007669"/>
    <property type="project" value="UniProtKB-KW"/>
</dbReference>
<dbReference type="Pfam" id="PF12781">
    <property type="entry name" value="AAA_9"/>
    <property type="match status" value="1"/>
</dbReference>
<evidence type="ECO:0000256" key="7">
    <source>
        <dbReference type="ARBA" id="ARBA00022490"/>
    </source>
</evidence>
<dbReference type="FunFam" id="3.40.50.300:FF:000706">
    <property type="entry name" value="Cytoplasmic dynein 2 heavy chain 1"/>
    <property type="match status" value="1"/>
</dbReference>
<dbReference type="Pfam" id="PF12780">
    <property type="entry name" value="AAA_8"/>
    <property type="match status" value="1"/>
</dbReference>
<evidence type="ECO:0000256" key="16">
    <source>
        <dbReference type="ARBA" id="ARBA00023175"/>
    </source>
</evidence>
<dbReference type="Pfam" id="PF12774">
    <property type="entry name" value="AAA_6"/>
    <property type="match status" value="1"/>
</dbReference>
<evidence type="ECO:0000256" key="10">
    <source>
        <dbReference type="ARBA" id="ARBA00022794"/>
    </source>
</evidence>
<proteinExistence type="inferred from homology"/>
<evidence type="ECO:0000256" key="9">
    <source>
        <dbReference type="ARBA" id="ARBA00022741"/>
    </source>
</evidence>
<reference evidence="23 24" key="1">
    <citation type="submission" date="2016-02" db="EMBL/GenBank/DDBJ databases">
        <title>Genome analysis of coral dinoflagellate symbionts highlights evolutionary adaptations to a symbiotic lifestyle.</title>
        <authorList>
            <person name="Aranda M."/>
            <person name="Li Y."/>
            <person name="Liew Y.J."/>
            <person name="Baumgarten S."/>
            <person name="Simakov O."/>
            <person name="Wilson M."/>
            <person name="Piel J."/>
            <person name="Ashoor H."/>
            <person name="Bougouffa S."/>
            <person name="Bajic V.B."/>
            <person name="Ryu T."/>
            <person name="Ravasi T."/>
            <person name="Bayer T."/>
            <person name="Micklem G."/>
            <person name="Kim H."/>
            <person name="Bhak J."/>
            <person name="Lajeunesse T.C."/>
            <person name="Voolstra C.R."/>
        </authorList>
    </citation>
    <scope>NUCLEOTIDE SEQUENCE [LARGE SCALE GENOMIC DNA]</scope>
    <source>
        <strain evidence="23 24">CCMP2467</strain>
    </source>
</reference>
<dbReference type="FunFam" id="3.20.180.20:FF:000002">
    <property type="entry name" value="Cytoplasmic dynein heavy chain 1"/>
    <property type="match status" value="1"/>
</dbReference>
<evidence type="ECO:0000256" key="19">
    <source>
        <dbReference type="ARBA" id="ARBA00023902"/>
    </source>
</evidence>
<dbReference type="InterPro" id="IPR013602">
    <property type="entry name" value="Dynein_heavy_linker"/>
</dbReference>
<dbReference type="InterPro" id="IPR024317">
    <property type="entry name" value="Dynein_heavy_chain_D4_dom"/>
</dbReference>
<dbReference type="Pfam" id="PF03028">
    <property type="entry name" value="Dynein_heavy"/>
    <property type="match status" value="1"/>
</dbReference>
<dbReference type="Gene3D" id="6.10.140.1060">
    <property type="match status" value="1"/>
</dbReference>
<dbReference type="SUPFAM" id="SSF52540">
    <property type="entry name" value="P-loop containing nucleoside triphosphate hydrolases"/>
    <property type="match status" value="5"/>
</dbReference>
<dbReference type="Gene3D" id="3.40.50.300">
    <property type="entry name" value="P-loop containing nucleotide triphosphate hydrolases"/>
    <property type="match status" value="6"/>
</dbReference>
<dbReference type="Gene3D" id="1.20.920.30">
    <property type="match status" value="1"/>
</dbReference>
<accession>A0A1Q9CGE6</accession>
<evidence type="ECO:0000256" key="21">
    <source>
        <dbReference type="SAM" id="MobiDB-lite"/>
    </source>
</evidence>
<evidence type="ECO:0000256" key="13">
    <source>
        <dbReference type="ARBA" id="ARBA00023054"/>
    </source>
</evidence>
<feature type="region of interest" description="Disordered" evidence="21">
    <location>
        <begin position="4871"/>
        <end position="4896"/>
    </location>
</feature>
<dbReference type="FunFam" id="1.20.920.20:FF:000002">
    <property type="entry name" value="Cytoplasmic dynein 1 heavy chain"/>
    <property type="match status" value="1"/>
</dbReference>
<feature type="coiled-coil region" evidence="20">
    <location>
        <begin position="3085"/>
        <end position="3168"/>
    </location>
</feature>
<dbReference type="FunFam" id="1.10.8.720:FF:000003">
    <property type="entry name" value="Cytoplasmic dynein heavy chain 2"/>
    <property type="match status" value="1"/>
</dbReference>
<dbReference type="Gene3D" id="1.10.8.710">
    <property type="match status" value="1"/>
</dbReference>
<dbReference type="Pfam" id="PF12775">
    <property type="entry name" value="AAA_7"/>
    <property type="match status" value="1"/>
</dbReference>
<dbReference type="InterPro" id="IPR041658">
    <property type="entry name" value="AAA_lid_11"/>
</dbReference>
<dbReference type="InterPro" id="IPR043160">
    <property type="entry name" value="Dynein_C_barrel"/>
</dbReference>
<dbReference type="InterPro" id="IPR003593">
    <property type="entry name" value="AAA+_ATPase"/>
</dbReference>
<dbReference type="InterPro" id="IPR049400">
    <property type="entry name" value="DYNC2H1_AAA_dom"/>
</dbReference>
<dbReference type="Gene3D" id="1.10.8.1220">
    <property type="match status" value="1"/>
</dbReference>
<comment type="similarity">
    <text evidence="4">Belongs to the dynein heavy chain family.</text>
</comment>
<evidence type="ECO:0000256" key="8">
    <source>
        <dbReference type="ARBA" id="ARBA00022701"/>
    </source>
</evidence>
<feature type="domain" description="AAA+ ATPase" evidence="22">
    <location>
        <begin position="2283"/>
        <end position="2436"/>
    </location>
</feature>
<evidence type="ECO:0000256" key="20">
    <source>
        <dbReference type="SAM" id="Coils"/>
    </source>
</evidence>
<dbReference type="SMART" id="SM00382">
    <property type="entry name" value="AAA"/>
    <property type="match status" value="4"/>
</dbReference>
<dbReference type="GO" id="GO:0007018">
    <property type="term" value="P:microtubule-based movement"/>
    <property type="evidence" value="ECO:0007669"/>
    <property type="project" value="InterPro"/>
</dbReference>
<evidence type="ECO:0000256" key="1">
    <source>
        <dbReference type="ARBA" id="ARBA00004245"/>
    </source>
</evidence>
<dbReference type="GO" id="GO:0051959">
    <property type="term" value="F:dynein light intermediate chain binding"/>
    <property type="evidence" value="ECO:0007669"/>
    <property type="project" value="InterPro"/>
</dbReference>
<dbReference type="Pfam" id="PF08393">
    <property type="entry name" value="DHC_N2"/>
    <property type="match status" value="1"/>
</dbReference>
<dbReference type="InterPro" id="IPR035706">
    <property type="entry name" value="AAA_9"/>
</dbReference>
<feature type="domain" description="AAA+ ATPase" evidence="22">
    <location>
        <begin position="1959"/>
        <end position="2114"/>
    </location>
</feature>
<feature type="coiled-coil region" evidence="20">
    <location>
        <begin position="2869"/>
        <end position="2928"/>
    </location>
</feature>
<gene>
    <name evidence="23" type="primary">DYH1B</name>
    <name evidence="23" type="ORF">AK812_SmicGene37401</name>
</gene>
<dbReference type="GO" id="GO:0060271">
    <property type="term" value="P:cilium assembly"/>
    <property type="evidence" value="ECO:0007669"/>
    <property type="project" value="UniProtKB-ARBA"/>
</dbReference>
<dbReference type="InterPro" id="IPR042222">
    <property type="entry name" value="Dynein_2_N"/>
</dbReference>
<feature type="region of interest" description="Disordered" evidence="21">
    <location>
        <begin position="4603"/>
        <end position="4627"/>
    </location>
</feature>
<dbReference type="Pfam" id="PF18199">
    <property type="entry name" value="Dynein_C"/>
    <property type="match status" value="1"/>
</dbReference>
<dbReference type="Gene3D" id="1.20.140.100">
    <property type="entry name" value="Dynein heavy chain, N-terminal domain 2"/>
    <property type="match status" value="1"/>
</dbReference>
<feature type="coiled-coil region" evidence="20">
    <location>
        <begin position="931"/>
        <end position="985"/>
    </location>
</feature>
<evidence type="ECO:0000256" key="17">
    <source>
        <dbReference type="ARBA" id="ARBA00023212"/>
    </source>
</evidence>
<keyword evidence="10" id="KW-0970">Cilium biogenesis/degradation</keyword>
<feature type="domain" description="AAA+ ATPase" evidence="22">
    <location>
        <begin position="4365"/>
        <end position="4545"/>
    </location>
</feature>
<evidence type="ECO:0000313" key="23">
    <source>
        <dbReference type="EMBL" id="OLP81989.1"/>
    </source>
</evidence>
<dbReference type="InterPro" id="IPR035699">
    <property type="entry name" value="AAA_6"/>
</dbReference>
<dbReference type="InterPro" id="IPR000523">
    <property type="entry name" value="Mg_chelatse_chII-like_cat_dom"/>
</dbReference>
<dbReference type="Pfam" id="PF22597">
    <property type="entry name" value="DYN_lid"/>
    <property type="match status" value="1"/>
</dbReference>
<dbReference type="Pfam" id="PF18198">
    <property type="entry name" value="AAA_lid_11"/>
    <property type="match status" value="1"/>
</dbReference>
<dbReference type="InterPro" id="IPR043157">
    <property type="entry name" value="Dynein_AAA1S"/>
</dbReference>
<feature type="compositionally biased region" description="Basic and acidic residues" evidence="21">
    <location>
        <begin position="4872"/>
        <end position="4896"/>
    </location>
</feature>
<evidence type="ECO:0000256" key="4">
    <source>
        <dbReference type="ARBA" id="ARBA00008887"/>
    </source>
</evidence>
<evidence type="ECO:0000256" key="5">
    <source>
        <dbReference type="ARBA" id="ARBA00022473"/>
    </source>
</evidence>
<dbReference type="Pfam" id="PF12777">
    <property type="entry name" value="MT"/>
    <property type="match status" value="1"/>
</dbReference>
<evidence type="ECO:0000256" key="2">
    <source>
        <dbReference type="ARBA" id="ARBA00004522"/>
    </source>
</evidence>
<dbReference type="FunFam" id="3.40.50.300:FF:000071">
    <property type="entry name" value="Cytoplasmic dynein heavy chain 1"/>
    <property type="match status" value="1"/>
</dbReference>
<dbReference type="Gene3D" id="1.10.8.720">
    <property type="entry name" value="Region D6 of dynein motor"/>
    <property type="match status" value="1"/>
</dbReference>
<keyword evidence="15" id="KW-0472">Membrane</keyword>
<dbReference type="InterPro" id="IPR027417">
    <property type="entry name" value="P-loop_NTPase"/>
</dbReference>
<feature type="domain" description="AAA+ ATPase" evidence="22">
    <location>
        <begin position="1670"/>
        <end position="1766"/>
    </location>
</feature>
<dbReference type="GO" id="GO:0015995">
    <property type="term" value="P:chlorophyll biosynthetic process"/>
    <property type="evidence" value="ECO:0007669"/>
    <property type="project" value="UniProtKB-UniPathway"/>
</dbReference>
<keyword evidence="16" id="KW-0505">Motor protein</keyword>
<dbReference type="InterPro" id="IPR004273">
    <property type="entry name" value="Dynein_heavy_D6_P-loop"/>
</dbReference>
<keyword evidence="11" id="KW-0067">ATP-binding</keyword>
<dbReference type="Gene3D" id="1.20.1270.280">
    <property type="match status" value="1"/>
</dbReference>
<dbReference type="Proteomes" id="UP000186817">
    <property type="component" value="Unassembled WGS sequence"/>
</dbReference>
<keyword evidence="5" id="KW-0217">Developmental protein</keyword>
<evidence type="ECO:0000256" key="18">
    <source>
        <dbReference type="ARBA" id="ARBA00023273"/>
    </source>
</evidence>
<dbReference type="Pfam" id="PF01078">
    <property type="entry name" value="Mg_chelatase"/>
    <property type="match status" value="1"/>
</dbReference>
<dbReference type="UniPathway" id="UPA00668"/>
<dbReference type="Gene3D" id="3.10.490.20">
    <property type="match status" value="1"/>
</dbReference>
<dbReference type="Gene3D" id="1.20.920.20">
    <property type="match status" value="1"/>
</dbReference>
<dbReference type="Pfam" id="PF08385">
    <property type="entry name" value="DHC_N1"/>
    <property type="match status" value="1"/>
</dbReference>
<dbReference type="PANTHER" id="PTHR45703">
    <property type="entry name" value="DYNEIN HEAVY CHAIN"/>
    <property type="match status" value="1"/>
</dbReference>